<dbReference type="GO" id="GO:0005829">
    <property type="term" value="C:cytosol"/>
    <property type="evidence" value="ECO:0007669"/>
    <property type="project" value="TreeGrafter"/>
</dbReference>
<dbReference type="Gene3D" id="3.40.1740.10">
    <property type="entry name" value="VC0467-like"/>
    <property type="match status" value="1"/>
</dbReference>
<dbReference type="STRING" id="477690.SAMN05216474_1357"/>
<dbReference type="SUPFAM" id="SSF143456">
    <property type="entry name" value="VC0467-like"/>
    <property type="match status" value="1"/>
</dbReference>
<dbReference type="Proteomes" id="UP000236454">
    <property type="component" value="Unassembled WGS sequence"/>
</dbReference>
<dbReference type="EMBL" id="FPAS01000001">
    <property type="protein sequence ID" value="SFT56549.1"/>
    <property type="molecule type" value="Genomic_DNA"/>
</dbReference>
<sequence>MDLSFTNTAQPSKGKILISEPFLDDDYFGRSVILLCEHNEEGSFGFVLNNFIDLDLRDVAKNFPDIETKIGIGGPVETDNIYFIHSRPDLLEDSREVIPNIYIGGSYSKLLHLLDTGELKPNEVRFFLGYSGWSPHQLDQELNEHAWLVTDILAKDIMDIHAGDTLWSKYLKKQGKKYAVMTSFPLNPQDN</sequence>
<dbReference type="Pfam" id="PF02622">
    <property type="entry name" value="DUF179"/>
    <property type="match status" value="1"/>
</dbReference>
<evidence type="ECO:0000256" key="1">
    <source>
        <dbReference type="ARBA" id="ARBA00009600"/>
    </source>
</evidence>
<dbReference type="AlphaFoldDB" id="A0A1I6Z1I6"/>
<evidence type="ECO:0000313" key="3">
    <source>
        <dbReference type="Proteomes" id="UP000236454"/>
    </source>
</evidence>
<comment type="similarity">
    <text evidence="1">Belongs to the UPF0301 (AlgH) family.</text>
</comment>
<reference evidence="2 3" key="1">
    <citation type="submission" date="2016-10" db="EMBL/GenBank/DDBJ databases">
        <authorList>
            <person name="de Groot N.N."/>
        </authorList>
    </citation>
    <scope>NUCLEOTIDE SEQUENCE [LARGE SCALE GENOMIC DNA]</scope>
    <source>
        <strain evidence="2 3">CGMCC 1.7005</strain>
    </source>
</reference>
<organism evidence="2 3">
    <name type="scientific">Lishizhenia tianjinensis</name>
    <dbReference type="NCBI Taxonomy" id="477690"/>
    <lineage>
        <taxon>Bacteria</taxon>
        <taxon>Pseudomonadati</taxon>
        <taxon>Bacteroidota</taxon>
        <taxon>Flavobacteriia</taxon>
        <taxon>Flavobacteriales</taxon>
        <taxon>Crocinitomicaceae</taxon>
        <taxon>Lishizhenia</taxon>
    </lineage>
</organism>
<protein>
    <submittedName>
        <fullName evidence="2">Putative transcriptional regulator</fullName>
    </submittedName>
</protein>
<dbReference type="InterPro" id="IPR003774">
    <property type="entry name" value="AlgH-like"/>
</dbReference>
<gene>
    <name evidence="2" type="ORF">SAMN05216474_1357</name>
</gene>
<evidence type="ECO:0000313" key="2">
    <source>
        <dbReference type="EMBL" id="SFT56549.1"/>
    </source>
</evidence>
<dbReference type="PANTHER" id="PTHR30327">
    <property type="entry name" value="UNCHARACTERIZED PROTEIN YQGE"/>
    <property type="match status" value="1"/>
</dbReference>
<keyword evidence="3" id="KW-1185">Reference proteome</keyword>
<proteinExistence type="inferred from homology"/>
<dbReference type="PANTHER" id="PTHR30327:SF1">
    <property type="entry name" value="UPF0301 PROTEIN YQGE"/>
    <property type="match status" value="1"/>
</dbReference>
<accession>A0A1I6Z1I6</accession>
<dbReference type="RefSeq" id="WP_170853695.1">
    <property type="nucleotide sequence ID" value="NZ_FPAS01000001.1"/>
</dbReference>
<name>A0A1I6Z1I6_9FLAO</name>